<feature type="region of interest" description="Disordered" evidence="1">
    <location>
        <begin position="48"/>
        <end position="93"/>
    </location>
</feature>
<organism evidence="2">
    <name type="scientific">Cucumis melo</name>
    <name type="common">Muskmelon</name>
    <dbReference type="NCBI Taxonomy" id="3656"/>
    <lineage>
        <taxon>Eukaryota</taxon>
        <taxon>Viridiplantae</taxon>
        <taxon>Streptophyta</taxon>
        <taxon>Embryophyta</taxon>
        <taxon>Tracheophyta</taxon>
        <taxon>Spermatophyta</taxon>
        <taxon>Magnoliopsida</taxon>
        <taxon>eudicotyledons</taxon>
        <taxon>Gunneridae</taxon>
        <taxon>Pentapetalae</taxon>
        <taxon>rosids</taxon>
        <taxon>fabids</taxon>
        <taxon>Cucurbitales</taxon>
        <taxon>Cucurbitaceae</taxon>
        <taxon>Benincaseae</taxon>
        <taxon>Cucumis</taxon>
    </lineage>
</organism>
<name>A0A9I9E840_CUCME</name>
<protein>
    <submittedName>
        <fullName evidence="2">Uncharacterized protein</fullName>
    </submittedName>
</protein>
<dbReference type="EnsemblPlants" id="MELO3C029997.2.1">
    <property type="protein sequence ID" value="MELO3C029997.2.1"/>
    <property type="gene ID" value="MELO3C029997.2"/>
</dbReference>
<dbReference type="AlphaFoldDB" id="A0A9I9E840"/>
<evidence type="ECO:0000313" key="2">
    <source>
        <dbReference type="EnsemblPlants" id="MELO3C029997.2.1"/>
    </source>
</evidence>
<reference evidence="2" key="1">
    <citation type="submission" date="2023-03" db="UniProtKB">
        <authorList>
            <consortium name="EnsemblPlants"/>
        </authorList>
    </citation>
    <scope>IDENTIFICATION</scope>
</reference>
<proteinExistence type="predicted"/>
<dbReference type="Gramene" id="MELO3C029997.2.1">
    <property type="protein sequence ID" value="MELO3C029997.2.1"/>
    <property type="gene ID" value="MELO3C029997.2"/>
</dbReference>
<feature type="compositionally biased region" description="Basic and acidic residues" evidence="1">
    <location>
        <begin position="48"/>
        <end position="57"/>
    </location>
</feature>
<feature type="compositionally biased region" description="Low complexity" evidence="1">
    <location>
        <begin position="58"/>
        <end position="69"/>
    </location>
</feature>
<evidence type="ECO:0000256" key="1">
    <source>
        <dbReference type="SAM" id="MobiDB-lite"/>
    </source>
</evidence>
<accession>A0A9I9E840</accession>
<sequence length="93" mass="10453">RLCHSHVINLVLSKNPFTESAKKKPLLLFFSLLLNDFELCQRTIKEKEGATKPEGIRSSHSISASTSRIQNAAIHKETGGKKKRKLLKANLEK</sequence>